<dbReference type="GO" id="GO:0004016">
    <property type="term" value="F:adenylate cyclase activity"/>
    <property type="evidence" value="ECO:0007669"/>
    <property type="project" value="UniProtKB-ARBA"/>
</dbReference>
<dbReference type="Gene3D" id="1.25.40.10">
    <property type="entry name" value="Tetratricopeptide repeat domain"/>
    <property type="match status" value="1"/>
</dbReference>
<dbReference type="eggNOG" id="COG3899">
    <property type="taxonomic scope" value="Bacteria"/>
</dbReference>
<dbReference type="PANTHER" id="PTHR16305:SF28">
    <property type="entry name" value="GUANYLATE CYCLASE DOMAIN-CONTAINING PROTEIN"/>
    <property type="match status" value="1"/>
</dbReference>
<dbReference type="GO" id="GO:0005524">
    <property type="term" value="F:ATP binding"/>
    <property type="evidence" value="ECO:0007669"/>
    <property type="project" value="UniProtKB-KW"/>
</dbReference>
<proteinExistence type="predicted"/>
<evidence type="ECO:0000256" key="3">
    <source>
        <dbReference type="SAM" id="MobiDB-lite"/>
    </source>
</evidence>
<dbReference type="GO" id="GO:0035556">
    <property type="term" value="P:intracellular signal transduction"/>
    <property type="evidence" value="ECO:0007669"/>
    <property type="project" value="InterPro"/>
</dbReference>
<evidence type="ECO:0000313" key="5">
    <source>
        <dbReference type="EMBL" id="BAK36678.1"/>
    </source>
</evidence>
<dbReference type="CDD" id="cd07302">
    <property type="entry name" value="CHD"/>
    <property type="match status" value="2"/>
</dbReference>
<organism evidence="5 6">
    <name type="scientific">Microlunatus phosphovorus (strain ATCC 700054 / DSM 10555 / JCM 9379 / NBRC 101784 / NCIMB 13414 / VKM Ac-1990 / NM-1)</name>
    <dbReference type="NCBI Taxonomy" id="1032480"/>
    <lineage>
        <taxon>Bacteria</taxon>
        <taxon>Bacillati</taxon>
        <taxon>Actinomycetota</taxon>
        <taxon>Actinomycetes</taxon>
        <taxon>Propionibacteriales</taxon>
        <taxon>Propionibacteriaceae</taxon>
        <taxon>Microlunatus</taxon>
    </lineage>
</organism>
<dbReference type="PANTHER" id="PTHR16305">
    <property type="entry name" value="TESTICULAR SOLUBLE ADENYLYL CYCLASE"/>
    <property type="match status" value="1"/>
</dbReference>
<dbReference type="GO" id="GO:0005737">
    <property type="term" value="C:cytoplasm"/>
    <property type="evidence" value="ECO:0007669"/>
    <property type="project" value="TreeGrafter"/>
</dbReference>
<dbReference type="eggNOG" id="COG3903">
    <property type="taxonomic scope" value="Bacteria"/>
</dbReference>
<name>F5XP38_MICPN</name>
<evidence type="ECO:0000313" key="6">
    <source>
        <dbReference type="Proteomes" id="UP000007947"/>
    </source>
</evidence>
<feature type="compositionally biased region" description="Basic and acidic residues" evidence="3">
    <location>
        <begin position="1124"/>
        <end position="1140"/>
    </location>
</feature>
<evidence type="ECO:0000259" key="4">
    <source>
        <dbReference type="PROSITE" id="PS50125"/>
    </source>
</evidence>
<dbReference type="InterPro" id="IPR041664">
    <property type="entry name" value="AAA_16"/>
</dbReference>
<dbReference type="HOGENOM" id="CLU_004435_4_0_11"/>
<dbReference type="Pfam" id="PF00211">
    <property type="entry name" value="Guanylate_cyc"/>
    <property type="match status" value="1"/>
</dbReference>
<evidence type="ECO:0000256" key="1">
    <source>
        <dbReference type="ARBA" id="ARBA00022741"/>
    </source>
</evidence>
<dbReference type="InterPro" id="IPR029787">
    <property type="entry name" value="Nucleotide_cyclase"/>
</dbReference>
<dbReference type="SUPFAM" id="SSF52540">
    <property type="entry name" value="P-loop containing nucleoside triphosphate hydrolases"/>
    <property type="match status" value="1"/>
</dbReference>
<dbReference type="eggNOG" id="COG2114">
    <property type="taxonomic scope" value="Bacteria"/>
</dbReference>
<gene>
    <name evidence="5" type="ordered locus">MLP_36640</name>
</gene>
<dbReference type="Pfam" id="PF13191">
    <property type="entry name" value="AAA_16"/>
    <property type="match status" value="1"/>
</dbReference>
<feature type="region of interest" description="Disordered" evidence="3">
    <location>
        <begin position="1116"/>
        <end position="1140"/>
    </location>
</feature>
<protein>
    <recommendedName>
        <fullName evidence="4">Guanylate cyclase domain-containing protein</fullName>
    </recommendedName>
</protein>
<keyword evidence="2" id="KW-0067">ATP-binding</keyword>
<keyword evidence="1" id="KW-0547">Nucleotide-binding</keyword>
<dbReference type="KEGG" id="mph:MLP_36640"/>
<dbReference type="PROSITE" id="PS50125">
    <property type="entry name" value="GUANYLATE_CYCLASE_2"/>
    <property type="match status" value="2"/>
</dbReference>
<accession>F5XP38</accession>
<reference evidence="5 6" key="1">
    <citation type="submission" date="2011-05" db="EMBL/GenBank/DDBJ databases">
        <title>Whole genome sequence of Microlunatus phosphovorus NM-1.</title>
        <authorList>
            <person name="Hosoyama A."/>
            <person name="Sasaki K."/>
            <person name="Harada T."/>
            <person name="Igarashi R."/>
            <person name="Kawakoshi A."/>
            <person name="Sasagawa M."/>
            <person name="Fukada J."/>
            <person name="Nakamura S."/>
            <person name="Katano Y."/>
            <person name="Hanada S."/>
            <person name="Kamagata Y."/>
            <person name="Nakamura N."/>
            <person name="Yamazaki S."/>
            <person name="Fujita N."/>
        </authorList>
    </citation>
    <scope>NUCLEOTIDE SEQUENCE [LARGE SCALE GENOMIC DNA]</scope>
    <source>
        <strain evidence="6">ATCC 700054 / DSM 10555 / JCM 9379 / NBRC 101784 / NCIMB 13414 / VKM Ac-1990 / NM-1</strain>
    </source>
</reference>
<dbReference type="SUPFAM" id="SSF55073">
    <property type="entry name" value="Nucleotide cyclase"/>
    <property type="match status" value="2"/>
</dbReference>
<dbReference type="SMART" id="SM00044">
    <property type="entry name" value="CYCc"/>
    <property type="match status" value="1"/>
</dbReference>
<dbReference type="Proteomes" id="UP000007947">
    <property type="component" value="Chromosome"/>
</dbReference>
<keyword evidence="6" id="KW-1185">Reference proteome</keyword>
<dbReference type="STRING" id="1032480.MLP_36640"/>
<feature type="domain" description="Guanylate cyclase" evidence="4">
    <location>
        <begin position="17"/>
        <end position="155"/>
    </location>
</feature>
<dbReference type="AlphaFoldDB" id="F5XP38"/>
<dbReference type="InterPro" id="IPR001054">
    <property type="entry name" value="A/G_cyclase"/>
</dbReference>
<dbReference type="InterPro" id="IPR011990">
    <property type="entry name" value="TPR-like_helical_dom_sf"/>
</dbReference>
<dbReference type="Gene3D" id="3.40.50.300">
    <property type="entry name" value="P-loop containing nucleotide triphosphate hydrolases"/>
    <property type="match status" value="1"/>
</dbReference>
<sequence>MVERLAEGRTAGRAPGAAVYVDIVGFTALGDALAGAGPPGAEAVASTVQSVMIPIVEAVHRQHGFVASFPGDAVLALFPAEERLAAPGRRAIEAAEAMQASICALGPQRAPYGPVQIAARVGVGAGEFSWTVLSAGERRTFAIAGSAPAAAVEAEQHAGPGRVNSHPTIEQPLPLGGSRQATGPVTESDLHRLARGFVGPDLVSDLGAGEFRPVTTAFIETPVNDLESVVTNVFDLQNRFGGHLDPVEIGDKGCVVRLVWGAPIRHEGDDARCLAFVHELRRRHRRVRIGVTTGTAFTGFVGTTQRMGYVTYGSHVNLAARLMSAAEPGQILVAGALTDLASASYVLQLEGERRFKGFARPIAVATVAEHRDPVPDEAGYVGREPELAALEEFVRHGSGLGLVAGPPGIGKSSLVAQVRQRAADLRWISAAADPVWREPFQPLRRVVADLLGQTSHASRSDNELRLLAGLESLGLSEHRIQLGALVDLFWPESAAVLADRAARRGAVLAAVTALLAAVCARQRVVLQIDDLHWSDQETIACLPELVASLCEAPFVLVATSRDEAAVDLAPSLALRLDELSETGLGLLAERVVGGPLAWPTVTWLARRTSGNPFFAQQVLLHLRERRQLLPGPTGWVLGPGGVAVPPSVGAVVVARLDGLPRPLRSIAKSAAVLGARFELAELRALAGRAEGPELDALVAQGTDVGLWRRSGTVIEFVHALVRDAVYETLLVVARSRLNLLAVAVIEELYADDLGPHLHRLAHHLVAAGDPVAARRRERQAADRALGLGAFHEAGAYATAGLQLEVGDQVVAEEATQDELELWLALASSRLMTVGQSAAETKQAYDRAAELAGEAAETRAGFRALFGLRTFYLFRGDHVRALEMAERSLVIAERIGTADVLEQAHLMVGNSRFWVGDLDEAQAHLDIVLGADVDVRPDVHRAGFAQHPRSTAVLPAALTAWLRGDRVGALRIAETAATTAVDPFGITMSQQTIGYLHCLNGQVDAAHRAASAMLELAVKHNFGMYAETARLQLGWVRARLGAPDDGLREMVEAQQRMLADGTRGGNSLRVVLLADASLTAGRYDSGLTLAEEGLIDATQRRELAFLGVLARLRDDLAAGQSPDRPTNDAHRREHLDEHAAL</sequence>
<feature type="domain" description="Guanylate cyclase" evidence="4">
    <location>
        <begin position="286"/>
        <end position="323"/>
    </location>
</feature>
<dbReference type="InterPro" id="IPR027417">
    <property type="entry name" value="P-loop_NTPase"/>
</dbReference>
<dbReference type="EMBL" id="AP012204">
    <property type="protein sequence ID" value="BAK36678.1"/>
    <property type="molecule type" value="Genomic_DNA"/>
</dbReference>
<dbReference type="GO" id="GO:0009190">
    <property type="term" value="P:cyclic nucleotide biosynthetic process"/>
    <property type="evidence" value="ECO:0007669"/>
    <property type="project" value="InterPro"/>
</dbReference>
<dbReference type="Gene3D" id="3.30.70.1230">
    <property type="entry name" value="Nucleotide cyclase"/>
    <property type="match status" value="2"/>
</dbReference>
<evidence type="ECO:0000256" key="2">
    <source>
        <dbReference type="ARBA" id="ARBA00022840"/>
    </source>
</evidence>